<protein>
    <recommendedName>
        <fullName evidence="1">COG complex component COG2 C-terminal domain-containing protein</fullName>
    </recommendedName>
</protein>
<accession>A0A976MBT9</accession>
<dbReference type="GO" id="GO:0016020">
    <property type="term" value="C:membrane"/>
    <property type="evidence" value="ECO:0007669"/>
    <property type="project" value="InterPro"/>
</dbReference>
<feature type="domain" description="COG complex component COG2 C-terminal" evidence="1">
    <location>
        <begin position="682"/>
        <end position="875"/>
    </location>
</feature>
<dbReference type="Proteomes" id="UP000244811">
    <property type="component" value="Chromosome 1"/>
</dbReference>
<sequence length="927" mass="107247">MDSKFIKDKMDSPTSADLYNESLDWIRSMNLQMKSPGNYISTRLESVSLEQLHREFSSLLLSSQSHGTSLLRTAFTNATSYNDNLKKIIMSLWPVKDKVSDSHNFWKNVKDNSLHINESAHSLLNRLHIISYTKLAIRTILQAQSNFDILCNEIIDTFSALHAEDITTKYYSKISHVIALVELISQKVYKMNTLIQNLSTDYNLESNWVLLEFAPKEIRRISNLIDKYKYYDRKIGEMLRESGNSKYRMHKSGNIDWKNVGNVNLVIQMECKVDPVTSDRLNEFSIGKFEREVESLVKSLIVLTEVCANIAFSRLHKLYADLNTKNMDEIVENEDSIEKHRIRDEIRKYVSSLVSIIRGQSQLRTGNTKELVEIFKEMFLIPFLESNSALLNSSSRNFLSLQEESSNFPKFVEAVEMTILNTNNSYMMRFLEDLSEAMGDERFKSSCVLGPVAKAVLNAVDESYSSIFSPIYPECYAENYRAFERLLTALEVHSDSSLRNLMKWRGTSLPYNFATRFCTGVICDNHIERVHARVKSEFEKHHELDGNYHKAGERKFYESSSLVVYNQTYELLSEKDIFYHLLPQYLKGLWEMFKEYINHVDSFITHMESTNNSSDGNEKVKWPSGLSFAYSSYVLSDLLELLDSLKTATLRSAEYSDSGIRVDAKFGSIAHHILKIVQKPLNTYLSHYYNKNNISSNNYNNINNSLDDKISSVWRNCVSVYYDSVEPMKHDDEALRDIQSLFMFTIKAMQFICEFIKNIQDHINFVRDKLDQYLVNSLYNSSKCSLQFIQSLSSKYRTSNKNDTYQVSDYVKFLVAPMVSFNEFTQDIIPQELLKSLMMKTIELVSTDYVSHISSLLKSVENLNSSLMNPKNASLNEYSESFLIVDMGMLRRQIKKDVEEFYGVCVQKFGVKKEECSSLRILVEYAE</sequence>
<evidence type="ECO:0000259" key="1">
    <source>
        <dbReference type="Pfam" id="PF12022"/>
    </source>
</evidence>
<name>A0A976MBT9_THEOR</name>
<proteinExistence type="predicted"/>
<evidence type="ECO:0000313" key="2">
    <source>
        <dbReference type="EMBL" id="UKK00207.2"/>
    </source>
</evidence>
<dbReference type="PANTHER" id="PTHR12961">
    <property type="entry name" value="CONSERVED OLIGOMERIC GOLGI COMPLEX COMPONENT 2"/>
    <property type="match status" value="1"/>
</dbReference>
<dbReference type="GO" id="GO:0006891">
    <property type="term" value="P:intra-Golgi vesicle-mediated transport"/>
    <property type="evidence" value="ECO:0007669"/>
    <property type="project" value="TreeGrafter"/>
</dbReference>
<dbReference type="EMBL" id="CP056069">
    <property type="protein sequence ID" value="UKK00207.2"/>
    <property type="molecule type" value="Genomic_DNA"/>
</dbReference>
<dbReference type="GO" id="GO:0017119">
    <property type="term" value="C:Golgi transport complex"/>
    <property type="evidence" value="ECO:0007669"/>
    <property type="project" value="TreeGrafter"/>
</dbReference>
<dbReference type="Pfam" id="PF12022">
    <property type="entry name" value="COG2_C"/>
    <property type="match status" value="1"/>
</dbReference>
<gene>
    <name evidence="2" type="ORF">MACK_000277</name>
</gene>
<dbReference type="InterPro" id="IPR009316">
    <property type="entry name" value="COG2"/>
</dbReference>
<dbReference type="PANTHER" id="PTHR12961:SF0">
    <property type="entry name" value="CONSERVED OLIGOMERIC GOLGI COMPLEX SUBUNIT 2"/>
    <property type="match status" value="1"/>
</dbReference>
<reference evidence="2" key="1">
    <citation type="submission" date="2022-07" db="EMBL/GenBank/DDBJ databases">
        <title>Evaluation of T. orientalis genome assembly methods using nanopore sequencing and analysis of variation between genomes.</title>
        <authorList>
            <person name="Yam J."/>
            <person name="Micallef M.L."/>
            <person name="Liu M."/>
            <person name="Djordjevic S.P."/>
            <person name="Bogema D.R."/>
            <person name="Jenkins C."/>
        </authorList>
    </citation>
    <scope>NUCLEOTIDE SEQUENCE</scope>
    <source>
        <strain evidence="2">Goon Nure</strain>
    </source>
</reference>
<evidence type="ECO:0000313" key="3">
    <source>
        <dbReference type="Proteomes" id="UP000244811"/>
    </source>
</evidence>
<dbReference type="AlphaFoldDB" id="A0A976MBT9"/>
<dbReference type="InterPro" id="IPR024603">
    <property type="entry name" value="COG_complex_COG2_C"/>
</dbReference>
<organism evidence="2 3">
    <name type="scientific">Theileria orientalis</name>
    <dbReference type="NCBI Taxonomy" id="68886"/>
    <lineage>
        <taxon>Eukaryota</taxon>
        <taxon>Sar</taxon>
        <taxon>Alveolata</taxon>
        <taxon>Apicomplexa</taxon>
        <taxon>Aconoidasida</taxon>
        <taxon>Piroplasmida</taxon>
        <taxon>Theileriidae</taxon>
        <taxon>Theileria</taxon>
    </lineage>
</organism>
<dbReference type="GO" id="GO:0015031">
    <property type="term" value="P:protein transport"/>
    <property type="evidence" value="ECO:0007669"/>
    <property type="project" value="InterPro"/>
</dbReference>
<dbReference type="GO" id="GO:0007030">
    <property type="term" value="P:Golgi organization"/>
    <property type="evidence" value="ECO:0007669"/>
    <property type="project" value="InterPro"/>
</dbReference>